<feature type="transmembrane region" description="Helical" evidence="6">
    <location>
        <begin position="70"/>
        <end position="89"/>
    </location>
</feature>
<evidence type="ECO:0000256" key="4">
    <source>
        <dbReference type="ARBA" id="ARBA00022989"/>
    </source>
</evidence>
<keyword evidence="4 6" id="KW-1133">Transmembrane helix</keyword>
<evidence type="ECO:0000256" key="3">
    <source>
        <dbReference type="ARBA" id="ARBA00022692"/>
    </source>
</evidence>
<dbReference type="AlphaFoldDB" id="A0A318S9X8"/>
<dbReference type="OrthoDB" id="9784202at2"/>
<comment type="subcellular location">
    <subcellularLocation>
        <location evidence="1">Cell membrane</location>
        <topology evidence="1">Multi-pass membrane protein</topology>
    </subcellularLocation>
</comment>
<accession>A0A318S9X8</accession>
<sequence length="210" mass="22215">MPDLATLEVFSLAALALLIVPGPAVMYIVTRSAHQGRRAGLASALGVQIGTLVHVVAAAIGLSALVLSSAVAFTVVKWAGAAYLVYLGLRTLLARSEAFAVVTPEPRPLARIFWQGALVNVLNPKTALFFFAFLPQFVRPERGPVAPQVLVLGALFALLATCTDSTYALLAGTLGDKLRERRAFARRQKYVTGGVYVALGVGTALTERTP</sequence>
<keyword evidence="2" id="KW-1003">Cell membrane</keyword>
<organism evidence="7 8">
    <name type="scientific">Deinococcus yavapaiensis KR-236</name>
    <dbReference type="NCBI Taxonomy" id="694435"/>
    <lineage>
        <taxon>Bacteria</taxon>
        <taxon>Thermotogati</taxon>
        <taxon>Deinococcota</taxon>
        <taxon>Deinococci</taxon>
        <taxon>Deinococcales</taxon>
        <taxon>Deinococcaceae</taxon>
        <taxon>Deinococcus</taxon>
    </lineage>
</organism>
<feature type="transmembrane region" description="Helical" evidence="6">
    <location>
        <begin position="12"/>
        <end position="29"/>
    </location>
</feature>
<reference evidence="7 8" key="1">
    <citation type="submission" date="2018-06" db="EMBL/GenBank/DDBJ databases">
        <title>Genomic Encyclopedia of Type Strains, Phase IV (KMG-IV): sequencing the most valuable type-strain genomes for metagenomic binning, comparative biology and taxonomic classification.</title>
        <authorList>
            <person name="Goeker M."/>
        </authorList>
    </citation>
    <scope>NUCLEOTIDE SEQUENCE [LARGE SCALE GENOMIC DNA]</scope>
    <source>
        <strain evidence="7 8">DSM 18048</strain>
    </source>
</reference>
<dbReference type="EMBL" id="QJSX01000002">
    <property type="protein sequence ID" value="PYE55679.1"/>
    <property type="molecule type" value="Genomic_DNA"/>
</dbReference>
<keyword evidence="8" id="KW-1185">Reference proteome</keyword>
<feature type="transmembrane region" description="Helical" evidence="6">
    <location>
        <begin position="41"/>
        <end position="64"/>
    </location>
</feature>
<proteinExistence type="predicted"/>
<evidence type="ECO:0000256" key="5">
    <source>
        <dbReference type="ARBA" id="ARBA00023136"/>
    </source>
</evidence>
<dbReference type="Proteomes" id="UP000248326">
    <property type="component" value="Unassembled WGS sequence"/>
</dbReference>
<keyword evidence="3 6" id="KW-0812">Transmembrane</keyword>
<evidence type="ECO:0000313" key="8">
    <source>
        <dbReference type="Proteomes" id="UP000248326"/>
    </source>
</evidence>
<evidence type="ECO:0000313" key="7">
    <source>
        <dbReference type="EMBL" id="PYE55679.1"/>
    </source>
</evidence>
<dbReference type="InterPro" id="IPR001123">
    <property type="entry name" value="LeuE-type"/>
</dbReference>
<dbReference type="RefSeq" id="WP_110885245.1">
    <property type="nucleotide sequence ID" value="NZ_QJSX01000002.1"/>
</dbReference>
<feature type="transmembrane region" description="Helical" evidence="6">
    <location>
        <begin position="150"/>
        <end position="170"/>
    </location>
</feature>
<gene>
    <name evidence="7" type="ORF">DES52_10242</name>
</gene>
<name>A0A318S9X8_9DEIO</name>
<evidence type="ECO:0000256" key="2">
    <source>
        <dbReference type="ARBA" id="ARBA00022475"/>
    </source>
</evidence>
<evidence type="ECO:0000256" key="6">
    <source>
        <dbReference type="SAM" id="Phobius"/>
    </source>
</evidence>
<keyword evidence="5 6" id="KW-0472">Membrane</keyword>
<protein>
    <submittedName>
        <fullName evidence="7">Threonine/homoserine/homoserine lactone efflux protein</fullName>
    </submittedName>
</protein>
<dbReference type="GO" id="GO:0015171">
    <property type="term" value="F:amino acid transmembrane transporter activity"/>
    <property type="evidence" value="ECO:0007669"/>
    <property type="project" value="TreeGrafter"/>
</dbReference>
<feature type="transmembrane region" description="Helical" evidence="6">
    <location>
        <begin position="117"/>
        <end position="138"/>
    </location>
</feature>
<dbReference type="GO" id="GO:0005886">
    <property type="term" value="C:plasma membrane"/>
    <property type="evidence" value="ECO:0007669"/>
    <property type="project" value="UniProtKB-SubCell"/>
</dbReference>
<dbReference type="PIRSF" id="PIRSF006324">
    <property type="entry name" value="LeuE"/>
    <property type="match status" value="1"/>
</dbReference>
<comment type="caution">
    <text evidence="7">The sequence shown here is derived from an EMBL/GenBank/DDBJ whole genome shotgun (WGS) entry which is preliminary data.</text>
</comment>
<dbReference type="PANTHER" id="PTHR30086:SF20">
    <property type="entry name" value="ARGININE EXPORTER PROTEIN ARGO-RELATED"/>
    <property type="match status" value="1"/>
</dbReference>
<evidence type="ECO:0000256" key="1">
    <source>
        <dbReference type="ARBA" id="ARBA00004651"/>
    </source>
</evidence>
<dbReference type="PANTHER" id="PTHR30086">
    <property type="entry name" value="ARGININE EXPORTER PROTEIN ARGO"/>
    <property type="match status" value="1"/>
</dbReference>
<dbReference type="Pfam" id="PF01810">
    <property type="entry name" value="LysE"/>
    <property type="match status" value="1"/>
</dbReference>